<dbReference type="InterPro" id="IPR033053">
    <property type="entry name" value="Hir3/CABIN1"/>
</dbReference>
<feature type="compositionally biased region" description="Acidic residues" evidence="4">
    <location>
        <begin position="301"/>
        <end position="314"/>
    </location>
</feature>
<dbReference type="GeneID" id="59238892"/>
<dbReference type="Proteomes" id="UP000509704">
    <property type="component" value="Chromosome 8"/>
</dbReference>
<dbReference type="GO" id="GO:0000417">
    <property type="term" value="C:HIR complex"/>
    <property type="evidence" value="ECO:0007669"/>
    <property type="project" value="TreeGrafter"/>
</dbReference>
<sequence>MSSFNALNLTLQDEQLDAEEHSRELQIEESFKIFQKALIELKARRYDSAHVLFEELFAMDVIMPNKWGLYTYSTPTLNSLRYLAFRNRGMYYYTYLVDHESELATEDIVEYTLKVVENLVEAIQHGEADTTVIALLNQIFSSYKTKRLQRWLLEYELTRQENTWIILGRRRRGMLPQFKEILKQYDDLLKSIRAPCFIQALEPNNVRQYFDPDKIVTRPLNPILIKIKEMKTQDEQSMKELDMFDVTLKKNSWEAVAKCIKELTPHVKNSVMLTKSVDPYGEVEYSIEAVKFILSESTLLESEDEGTNEEDEKESTEKPQAIRSLKVEDSTEISVENKVERRAENPSSNKRPLDDSINSKIAPRSSKRFKDKEQEVHEDDSAKIVENFLFEISTLLSSLSMKIPYNKSTASAETLDSFDAECISSLDLVKCLKGWSSWHTDLFIQNDFKLGPSTSGRTGGIEVLQLNSLLKSNMLADSGVSVFNIQELQGNKIESFLESVNGRKMHFQEVRFRFLHALLSFNTDSHERLIVDYSWSASLSKTVEWILLGLEPSMYEFMTSNLEKYPFLALSVYEILVNRLGSTYEELEAKRVHGSKTNDLKSQRNHLGKKLIKWYSLLRKYSIFDPKWEIYLGWAHYCYLQYSCDIVDHRLLASLRDIESKLKLLKSNFFVAYPNYRHIPSLNPAAINSQIRKINIIKKISIVDASEEPRENKEIAQNVEILQNVLLRTIYPETKCSLDDQDMFTFICNSPFILKVKLWEVLLSFYVSKNDMRNILRSYFNVLTLFTQVIASSDYLSLSDKGRQQMQLTILSSVGYFTSKVIASLAGKNWKITENVTFEDLKVLTKTFFLFFPVLDFESLMRNDPSKKPFFKRAVKSSSKMKDTIANLATVFVFFFNSESSSTSSVQNSSFTTNMIWSFHSLLGAFGFCDASEGNFLKICERLLCRIADNDSLTLLKQVLWCRYHYLIAGDNFTPEQHPTKAVEMDKGNSLPLGIYLVRLLYQGKNPLLASGSKSNLKPVLDNIIETIGNPLLSGSQIIERNKYELTEYLESPITVQLFRNAFSGKYTLALTTPYDELQEFMNVGVLYVSSIQSLNLYRARKKLMQARPSELDSIISMLKNDIIYNTKRFESWYLLGKCYAYLVEDDLMWTSDKLTVIEKKNSIAMTQRQSILCFIMSLTLFFAKKIKLPEDEIIAQKACEEMGVELISAYLKPMEKLCFTWKRSETTLALGEYGDVSERRSQGTSCISDFNIEQAILLSFKTSGYFLDKNSNDDSTYNWVTYYHIGRMYFKIDRKKHCPDAFESIQKACKAAVQSSAAKDAVIEPHYSLVNMCFKSVKEGINTPKEALKLLSTDKEFFKEEEVFWKIDESLAIDYQIRVFYQKIVKLLKILIASDKKKWHHRPRYRISRILFDEFTDTDGALNEMGAMMSIKSTHKNLVNIWKPDFERPGKHFVYTNQYVIFYLDILFRKGDFNSIGLVCKKIRRFGSGMAYVNKASEHAVALYTLCARRKLHINEKEYVEQILPAINYQVFMKNSQNLLDSAKKEDYSEEIIDGIKIAYQLKKVNNGIAFDGICLSLFLKFFYMPLAASLLQEEETAKEPKQEVQRSVSFQTTDVNTSASGTSLSVQNNPKPSLPRKRVSKKDAFDKIRMLVDKLT</sequence>
<dbReference type="GO" id="GO:0006325">
    <property type="term" value="P:chromatin organization"/>
    <property type="evidence" value="ECO:0007669"/>
    <property type="project" value="InterPro"/>
</dbReference>
<comment type="similarity">
    <text evidence="2">Belongs to the HIR3 family.</text>
</comment>
<evidence type="ECO:0000256" key="2">
    <source>
        <dbReference type="ARBA" id="ARBA00007335"/>
    </source>
</evidence>
<keyword evidence="6" id="KW-1185">Reference proteome</keyword>
<dbReference type="PANTHER" id="PTHR15502">
    <property type="entry name" value="CALCINEURIN-BINDING PROTEIN CABIN 1-RELATED"/>
    <property type="match status" value="1"/>
</dbReference>
<evidence type="ECO:0000256" key="4">
    <source>
        <dbReference type="SAM" id="MobiDB-lite"/>
    </source>
</evidence>
<evidence type="ECO:0000256" key="3">
    <source>
        <dbReference type="ARBA" id="ARBA00023242"/>
    </source>
</evidence>
<dbReference type="RefSeq" id="XP_037146814.1">
    <property type="nucleotide sequence ID" value="XM_037290919.1"/>
</dbReference>
<proteinExistence type="inferred from homology"/>
<gene>
    <name evidence="5" type="ORF">HG535_0H04160</name>
</gene>
<organism evidence="5 6">
    <name type="scientific">Zygotorulaspora mrakii</name>
    <name type="common">Zygosaccharomyces mrakii</name>
    <dbReference type="NCBI Taxonomy" id="42260"/>
    <lineage>
        <taxon>Eukaryota</taxon>
        <taxon>Fungi</taxon>
        <taxon>Dikarya</taxon>
        <taxon>Ascomycota</taxon>
        <taxon>Saccharomycotina</taxon>
        <taxon>Saccharomycetes</taxon>
        <taxon>Saccharomycetales</taxon>
        <taxon>Saccharomycetaceae</taxon>
        <taxon>Zygotorulaspora</taxon>
    </lineage>
</organism>
<accession>A0A7H9BAN2</accession>
<feature type="region of interest" description="Disordered" evidence="4">
    <location>
        <begin position="1603"/>
        <end position="1642"/>
    </location>
</feature>
<dbReference type="KEGG" id="zmk:HG535_0H04160"/>
<feature type="compositionally biased region" description="Polar residues" evidence="4">
    <location>
        <begin position="1607"/>
        <end position="1633"/>
    </location>
</feature>
<feature type="compositionally biased region" description="Basic and acidic residues" evidence="4">
    <location>
        <begin position="325"/>
        <end position="344"/>
    </location>
</feature>
<dbReference type="EMBL" id="CP058611">
    <property type="protein sequence ID" value="QLG75089.1"/>
    <property type="molecule type" value="Genomic_DNA"/>
</dbReference>
<dbReference type="GO" id="GO:0031491">
    <property type="term" value="F:nucleosome binding"/>
    <property type="evidence" value="ECO:0007669"/>
    <property type="project" value="TreeGrafter"/>
</dbReference>
<protein>
    <recommendedName>
        <fullName evidence="7">Histone transcription regulator 3 homolog</fullName>
    </recommendedName>
</protein>
<evidence type="ECO:0000313" key="5">
    <source>
        <dbReference type="EMBL" id="QLG75089.1"/>
    </source>
</evidence>
<reference evidence="5 6" key="1">
    <citation type="submission" date="2020-07" db="EMBL/GenBank/DDBJ databases">
        <title>The yeast mating-type switching endonuclease HO is a domesticated member of an unorthodox homing genetic element family.</title>
        <authorList>
            <person name="Coughlan A.Y."/>
            <person name="Lombardi L."/>
            <person name="Braun-Galleani S."/>
            <person name="Martos A.R."/>
            <person name="Galeote V."/>
            <person name="Bigey F."/>
            <person name="Dequin S."/>
            <person name="Byrne K.P."/>
            <person name="Wolfe K.H."/>
        </authorList>
    </citation>
    <scope>NUCLEOTIDE SEQUENCE [LARGE SCALE GENOMIC DNA]</scope>
    <source>
        <strain evidence="5 6">NRRL Y-6702</strain>
    </source>
</reference>
<keyword evidence="3" id="KW-0539">Nucleus</keyword>
<evidence type="ECO:0000256" key="1">
    <source>
        <dbReference type="ARBA" id="ARBA00004123"/>
    </source>
</evidence>
<dbReference type="GO" id="GO:0005634">
    <property type="term" value="C:nucleus"/>
    <property type="evidence" value="ECO:0007669"/>
    <property type="project" value="UniProtKB-SubCell"/>
</dbReference>
<evidence type="ECO:0000313" key="6">
    <source>
        <dbReference type="Proteomes" id="UP000509704"/>
    </source>
</evidence>
<dbReference type="OrthoDB" id="77564at2759"/>
<feature type="region of interest" description="Disordered" evidence="4">
    <location>
        <begin position="300"/>
        <end position="376"/>
    </location>
</feature>
<comment type="subcellular location">
    <subcellularLocation>
        <location evidence="1">Nucleus</location>
    </subcellularLocation>
</comment>
<evidence type="ECO:0008006" key="7">
    <source>
        <dbReference type="Google" id="ProtNLM"/>
    </source>
</evidence>
<dbReference type="PANTHER" id="PTHR15502:SF7">
    <property type="entry name" value="CALCINEURIN-BINDING PROTEIN CABIN-1"/>
    <property type="match status" value="1"/>
</dbReference>
<name>A0A7H9BAN2_ZYGMR</name>